<dbReference type="STRING" id="634497.HAH_3040"/>
<dbReference type="CDD" id="cd19987">
    <property type="entry name" value="PBP1_SBP-like"/>
    <property type="match status" value="1"/>
</dbReference>
<accession>G0HU56</accession>
<name>G0HU56_HALHT</name>
<feature type="domain" description="Leucine-binding protein" evidence="2">
    <location>
        <begin position="72"/>
        <end position="431"/>
    </location>
</feature>
<proteinExistence type="predicted"/>
<dbReference type="Pfam" id="PF13458">
    <property type="entry name" value="Peripla_BP_6"/>
    <property type="match status" value="1"/>
</dbReference>
<reference evidence="3 4" key="1">
    <citation type="journal article" date="2011" name="J. Bacteriol.">
        <title>Complete genome sequence of Haloarcula hispanica, a model haloarchaeon for studying genetics, metabolism, and virus-host interaction.</title>
        <authorList>
            <person name="Liu H."/>
            <person name="Wu Z."/>
            <person name="Li M."/>
            <person name="Zhang F."/>
            <person name="Zheng H."/>
            <person name="Han J."/>
            <person name="Liu J."/>
            <person name="Zhou J."/>
            <person name="Wang S."/>
            <person name="Xiang H."/>
        </authorList>
    </citation>
    <scope>NUCLEOTIDE SEQUENCE [LARGE SCALE GENOMIC DNA]</scope>
    <source>
        <strain evidence="4">ATCC 33960 / DSM 4426 / JCM 8911 / NBRC 102182 / NCIMB 2187 / VKM B-1755</strain>
    </source>
</reference>
<gene>
    <name evidence="3" type="primary">livK8</name>
    <name evidence="3" type="ordered locus">HAH_3040</name>
</gene>
<dbReference type="HOGENOM" id="CLU_027128_1_0_2"/>
<dbReference type="Gene3D" id="3.40.50.2300">
    <property type="match status" value="2"/>
</dbReference>
<dbReference type="PANTHER" id="PTHR30483">
    <property type="entry name" value="LEUCINE-SPECIFIC-BINDING PROTEIN"/>
    <property type="match status" value="1"/>
</dbReference>
<dbReference type="InterPro" id="IPR051010">
    <property type="entry name" value="BCAA_transport"/>
</dbReference>
<dbReference type="PROSITE" id="PS51318">
    <property type="entry name" value="TAT"/>
    <property type="match status" value="1"/>
</dbReference>
<evidence type="ECO:0000259" key="2">
    <source>
        <dbReference type="Pfam" id="PF13458"/>
    </source>
</evidence>
<organism evidence="3 4">
    <name type="scientific">Haloarcula hispanica (strain ATCC 33960 / DSM 4426 / JCM 8911 / NBRC 102182 / NCIMB 2187 / VKM B-1755)</name>
    <dbReference type="NCBI Taxonomy" id="634497"/>
    <lineage>
        <taxon>Archaea</taxon>
        <taxon>Methanobacteriati</taxon>
        <taxon>Methanobacteriota</taxon>
        <taxon>Stenosarchaea group</taxon>
        <taxon>Halobacteria</taxon>
        <taxon>Halobacteriales</taxon>
        <taxon>Haloarculaceae</taxon>
        <taxon>Haloarcula</taxon>
    </lineage>
</organism>
<protein>
    <submittedName>
        <fullName evidence="3">ABC transporter substrate-binding protein</fullName>
    </submittedName>
</protein>
<dbReference type="InterPro" id="IPR028082">
    <property type="entry name" value="Peripla_BP_I"/>
</dbReference>
<dbReference type="PANTHER" id="PTHR30483:SF6">
    <property type="entry name" value="PERIPLASMIC BINDING PROTEIN OF ABC TRANSPORTER FOR NATURAL AMINO ACIDS"/>
    <property type="match status" value="1"/>
</dbReference>
<dbReference type="AlphaFoldDB" id="G0HU56"/>
<dbReference type="Proteomes" id="UP000005629">
    <property type="component" value="Chromosome I"/>
</dbReference>
<keyword evidence="1" id="KW-0732">Signal</keyword>
<dbReference type="InterPro" id="IPR006311">
    <property type="entry name" value="TAT_signal"/>
</dbReference>
<dbReference type="eggNOG" id="arCOG01023">
    <property type="taxonomic scope" value="Archaea"/>
</dbReference>
<evidence type="ECO:0000313" key="4">
    <source>
        <dbReference type="Proteomes" id="UP000005629"/>
    </source>
</evidence>
<sequence>MSDEGRFNYSSSNIFFIMDWDARGSTVTRRELLGAVGASSLAGLAGCGGGSRATTPTSSATAYANQPVDDDQVTLGFTVPQSGSFSPLGTGQQRGFELAIDHLNEGGGWVDTDAWQALSGDGILGRTVESVIADTESSSKTARDVAETLVEQDGAVMVAGGGSTNTARELLKYCPTRGVVHMLGFAPGTNVTGIGCSRYGFQEMHNGRMAANALAPVLTERFDGRTEFYQLHASSDFGFTQSEQFKRRFQSENWSEMGATKTRVGTENFRPQLQEAVDTDVDAIVLSYRGRDAVTALNQATDIVPEEMDIVMPIVSRQLARDVGADMAGIVGTISWDYSIETPLSTAFTEAFDAAYADDQVRVPSDQARLAYAQTLQYAAAVERAGTFEPPAVIRELEGTTYQAGRGEATLRACDHQSVGPVPVVEGSSQGPEVLDVIQLSADVAYGCEEYPASECTDLGPYEPETADS</sequence>
<dbReference type="KEGG" id="hhi:HAH_3040"/>
<dbReference type="EMBL" id="CP002921">
    <property type="protein sequence ID" value="AEM58614.1"/>
    <property type="molecule type" value="Genomic_DNA"/>
</dbReference>
<evidence type="ECO:0000313" key="3">
    <source>
        <dbReference type="EMBL" id="AEM58614.1"/>
    </source>
</evidence>
<evidence type="ECO:0000256" key="1">
    <source>
        <dbReference type="ARBA" id="ARBA00022729"/>
    </source>
</evidence>
<dbReference type="SUPFAM" id="SSF53822">
    <property type="entry name" value="Periplasmic binding protein-like I"/>
    <property type="match status" value="1"/>
</dbReference>
<dbReference type="InterPro" id="IPR028081">
    <property type="entry name" value="Leu-bd"/>
</dbReference>